<dbReference type="GO" id="GO:0016301">
    <property type="term" value="F:kinase activity"/>
    <property type="evidence" value="ECO:0007669"/>
    <property type="project" value="UniProtKB-KW"/>
</dbReference>
<keyword evidence="3" id="KW-0472">Membrane</keyword>
<evidence type="ECO:0000256" key="3">
    <source>
        <dbReference type="SAM" id="Phobius"/>
    </source>
</evidence>
<keyword evidence="7" id="KW-0808">Transferase</keyword>
<dbReference type="Pfam" id="PF00563">
    <property type="entry name" value="EAL"/>
    <property type="match status" value="1"/>
</dbReference>
<dbReference type="SUPFAM" id="SSF55785">
    <property type="entry name" value="PYP-like sensor domain (PAS domain)"/>
    <property type="match status" value="1"/>
</dbReference>
<dbReference type="SMART" id="SM00091">
    <property type="entry name" value="PAS"/>
    <property type="match status" value="1"/>
</dbReference>
<dbReference type="NCBIfam" id="TIGR00254">
    <property type="entry name" value="GGDEF"/>
    <property type="match status" value="1"/>
</dbReference>
<keyword evidence="3" id="KW-1133">Transmembrane helix</keyword>
<dbReference type="Gene3D" id="3.20.20.450">
    <property type="entry name" value="EAL domain"/>
    <property type="match status" value="1"/>
</dbReference>
<keyword evidence="3" id="KW-0812">Transmembrane</keyword>
<dbReference type="Pfam" id="PF00990">
    <property type="entry name" value="GGDEF"/>
    <property type="match status" value="1"/>
</dbReference>
<evidence type="ECO:0000313" key="7">
    <source>
        <dbReference type="EMBL" id="EAR22780.1"/>
    </source>
</evidence>
<name>A4BNI1_9GAMM</name>
<evidence type="ECO:0000256" key="2">
    <source>
        <dbReference type="ARBA" id="ARBA00022636"/>
    </source>
</evidence>
<evidence type="ECO:0000259" key="5">
    <source>
        <dbReference type="PROSITE" id="PS50883"/>
    </source>
</evidence>
<dbReference type="Pfam" id="PF13426">
    <property type="entry name" value="PAS_9"/>
    <property type="match status" value="1"/>
</dbReference>
<feature type="transmembrane region" description="Helical" evidence="3">
    <location>
        <begin position="7"/>
        <end position="26"/>
    </location>
</feature>
<dbReference type="PANTHER" id="PTHR44757">
    <property type="entry name" value="DIGUANYLATE CYCLASE DGCP"/>
    <property type="match status" value="1"/>
</dbReference>
<evidence type="ECO:0000256" key="1">
    <source>
        <dbReference type="ARBA" id="ARBA00012282"/>
    </source>
</evidence>
<feature type="domain" description="EAL" evidence="5">
    <location>
        <begin position="395"/>
        <end position="649"/>
    </location>
</feature>
<dbReference type="eggNOG" id="COG5001">
    <property type="taxonomic scope" value="Bacteria"/>
</dbReference>
<dbReference type="RefSeq" id="WP_005002118.1">
    <property type="nucleotide sequence ID" value="NZ_CH672427.1"/>
</dbReference>
<evidence type="ECO:0000259" key="4">
    <source>
        <dbReference type="PROSITE" id="PS50112"/>
    </source>
</evidence>
<dbReference type="InterPro" id="IPR029787">
    <property type="entry name" value="Nucleotide_cyclase"/>
</dbReference>
<dbReference type="InterPro" id="IPR035965">
    <property type="entry name" value="PAS-like_dom_sf"/>
</dbReference>
<dbReference type="PROSITE" id="PS50887">
    <property type="entry name" value="GGDEF"/>
    <property type="match status" value="1"/>
</dbReference>
<dbReference type="SMART" id="SM00267">
    <property type="entry name" value="GGDEF"/>
    <property type="match status" value="1"/>
</dbReference>
<dbReference type="SUPFAM" id="SSF55073">
    <property type="entry name" value="Nucleotide cyclase"/>
    <property type="match status" value="1"/>
</dbReference>
<dbReference type="InterPro" id="IPR035919">
    <property type="entry name" value="EAL_sf"/>
</dbReference>
<sequence>MNIHSRLISAIAVAITAGVLVSHGVWELSVASKPTSSIGALLELFVAVVLAAWSWYQLRHTQHALPTTRVSLLTLPAPRLGFAWINVKAHTQLDENPCYHAMILDSMADAVFIIDHGFRILDCNRAAEALLGRDNAELKGIALNQLLRAQQVDTLLKAIDTTVTHTGRWQGELCFGNSQGILTEAIFVPLMDSSTKRQGTLLGVVRDIRERKAAETHLGYAANYDPLTALPNRSLFRDRLDQVLADASWQRRQIALHLIDLDNFKLINEGLGHAQGDQVLQRIAQRLGAAVHRSDTLARVGGDKFALIQTSLHRVEQSAFRAQHLLDVVEPTLTIAGERELNVTASIGIALYPENGLATEELTHNAELALSRAKLEGRNAYCFFVRGMEEEMRVRCALEHDLGQALTHDEFLFHYQPQVELTTGRVIGCEALIRWHHPKYGLLYPSRFISMAEESGAIIPLGEWSLREVCRQLKVWQREGLPIGHIAVNLSAVQFRYPEFASLVDQVLRDASVDPACLELEVTESLAMENPELAASLVAQLKRLGVKLAIDDFGAGYSSLGYLKRFPVQMLKIDRSLIDELATNGCDAAITIAVIELGHSLDMHVLAEGIETREQLDFLRRHHCDFGQGTSFAAAMPAGEFAACVRRFAVGDPL</sequence>
<dbReference type="Gene3D" id="3.30.450.20">
    <property type="entry name" value="PAS domain"/>
    <property type="match status" value="1"/>
</dbReference>
<dbReference type="InterPro" id="IPR000160">
    <property type="entry name" value="GGDEF_dom"/>
</dbReference>
<reference evidence="7 8" key="1">
    <citation type="submission" date="2006-02" db="EMBL/GenBank/DDBJ databases">
        <authorList>
            <person name="Waterbury J."/>
            <person name="Ferriera S."/>
            <person name="Johnson J."/>
            <person name="Kravitz S."/>
            <person name="Halpern A."/>
            <person name="Remington K."/>
            <person name="Beeson K."/>
            <person name="Tran B."/>
            <person name="Rogers Y.-H."/>
            <person name="Friedman R."/>
            <person name="Venter J.C."/>
        </authorList>
    </citation>
    <scope>NUCLEOTIDE SEQUENCE [LARGE SCALE GENOMIC DNA]</scope>
    <source>
        <strain evidence="7 8">Nb-231</strain>
    </source>
</reference>
<keyword evidence="8" id="KW-1185">Reference proteome</keyword>
<dbReference type="InterPro" id="IPR000014">
    <property type="entry name" value="PAS"/>
</dbReference>
<dbReference type="PROSITE" id="PS50112">
    <property type="entry name" value="PAS"/>
    <property type="match status" value="1"/>
</dbReference>
<accession>A4BNI1</accession>
<dbReference type="HOGENOM" id="CLU_000445_70_20_6"/>
<dbReference type="InterPro" id="IPR001633">
    <property type="entry name" value="EAL_dom"/>
</dbReference>
<dbReference type="CDD" id="cd01949">
    <property type="entry name" value="GGDEF"/>
    <property type="match status" value="1"/>
</dbReference>
<dbReference type="InterPro" id="IPR043128">
    <property type="entry name" value="Rev_trsase/Diguanyl_cyclase"/>
</dbReference>
<dbReference type="NCBIfam" id="TIGR00229">
    <property type="entry name" value="sensory_box"/>
    <property type="match status" value="1"/>
</dbReference>
<evidence type="ECO:0000259" key="6">
    <source>
        <dbReference type="PROSITE" id="PS50887"/>
    </source>
</evidence>
<dbReference type="SMART" id="SM00052">
    <property type="entry name" value="EAL"/>
    <property type="match status" value="1"/>
</dbReference>
<dbReference type="GO" id="GO:0071111">
    <property type="term" value="F:cyclic-guanylate-specific phosphodiesterase activity"/>
    <property type="evidence" value="ECO:0007669"/>
    <property type="project" value="UniProtKB-EC"/>
</dbReference>
<dbReference type="InterPro" id="IPR052155">
    <property type="entry name" value="Biofilm_reg_signaling"/>
</dbReference>
<dbReference type="STRING" id="314278.NB231_10018"/>
<evidence type="ECO:0000313" key="8">
    <source>
        <dbReference type="Proteomes" id="UP000003374"/>
    </source>
</evidence>
<dbReference type="EMBL" id="AAOF01000002">
    <property type="protein sequence ID" value="EAR22780.1"/>
    <property type="molecule type" value="Genomic_DNA"/>
</dbReference>
<dbReference type="AlphaFoldDB" id="A4BNI1"/>
<dbReference type="PANTHER" id="PTHR44757:SF2">
    <property type="entry name" value="BIOFILM ARCHITECTURE MAINTENANCE PROTEIN MBAA"/>
    <property type="match status" value="1"/>
</dbReference>
<dbReference type="Gene3D" id="3.30.70.270">
    <property type="match status" value="1"/>
</dbReference>
<dbReference type="SUPFAM" id="SSF141868">
    <property type="entry name" value="EAL domain-like"/>
    <property type="match status" value="1"/>
</dbReference>
<feature type="domain" description="GGDEF" evidence="6">
    <location>
        <begin position="252"/>
        <end position="386"/>
    </location>
</feature>
<keyword evidence="2" id="KW-0973">c-di-GMP</keyword>
<organism evidence="7 8">
    <name type="scientific">Nitrococcus mobilis Nb-231</name>
    <dbReference type="NCBI Taxonomy" id="314278"/>
    <lineage>
        <taxon>Bacteria</taxon>
        <taxon>Pseudomonadati</taxon>
        <taxon>Pseudomonadota</taxon>
        <taxon>Gammaproteobacteria</taxon>
        <taxon>Chromatiales</taxon>
        <taxon>Ectothiorhodospiraceae</taxon>
        <taxon>Nitrococcus</taxon>
    </lineage>
</organism>
<gene>
    <name evidence="7" type="ORF">NB231_10018</name>
</gene>
<proteinExistence type="predicted"/>
<keyword evidence="7" id="KW-0418">Kinase</keyword>
<dbReference type="CDD" id="cd01948">
    <property type="entry name" value="EAL"/>
    <property type="match status" value="1"/>
</dbReference>
<dbReference type="EC" id="3.1.4.52" evidence="1"/>
<comment type="caution">
    <text evidence="7">The sequence shown here is derived from an EMBL/GenBank/DDBJ whole genome shotgun (WGS) entry which is preliminary data.</text>
</comment>
<dbReference type="PROSITE" id="PS50883">
    <property type="entry name" value="EAL"/>
    <property type="match status" value="1"/>
</dbReference>
<protein>
    <recommendedName>
        <fullName evidence="1">cyclic-guanylate-specific phosphodiesterase</fullName>
        <ecNumber evidence="1">3.1.4.52</ecNumber>
    </recommendedName>
</protein>
<dbReference type="Proteomes" id="UP000003374">
    <property type="component" value="Unassembled WGS sequence"/>
</dbReference>
<feature type="domain" description="PAS" evidence="4">
    <location>
        <begin position="103"/>
        <end position="166"/>
    </location>
</feature>
<dbReference type="FunFam" id="3.20.20.450:FF:000001">
    <property type="entry name" value="Cyclic di-GMP phosphodiesterase yahA"/>
    <property type="match status" value="1"/>
</dbReference>
<dbReference type="CDD" id="cd00130">
    <property type="entry name" value="PAS"/>
    <property type="match status" value="1"/>
</dbReference>